<dbReference type="InterPro" id="IPR016169">
    <property type="entry name" value="FAD-bd_PCMH_sub2"/>
</dbReference>
<organism evidence="3 4">
    <name type="scientific">Pseudomonas syringae pv. actinidiae</name>
    <dbReference type="NCBI Taxonomy" id="103796"/>
    <lineage>
        <taxon>Bacteria</taxon>
        <taxon>Pseudomonadati</taxon>
        <taxon>Pseudomonadota</taxon>
        <taxon>Gammaproteobacteria</taxon>
        <taxon>Pseudomonadales</taxon>
        <taxon>Pseudomonadaceae</taxon>
        <taxon>Pseudomonas</taxon>
        <taxon>Pseudomonas syringae</taxon>
    </lineage>
</organism>
<comment type="caution">
    <text evidence="3">The sequence shown here is derived from an EMBL/GenBank/DDBJ whole genome shotgun (WGS) entry which is preliminary data.</text>
</comment>
<dbReference type="Proteomes" id="UP000247480">
    <property type="component" value="Unassembled WGS sequence"/>
</dbReference>
<dbReference type="Pfam" id="PF01565">
    <property type="entry name" value="FAD_binding_4"/>
    <property type="match status" value="1"/>
</dbReference>
<sequence>MNTVDRDASQALVEQVNQALQDNTPLRIRGGNSKAGLGREVAGIPLDTREHRGIVSYDPTELVITARAGTPLSEVLQALDAAGQMLPCEPPDIGAATLGGVVAAGPECVKTQGKPLL</sequence>
<reference evidence="3 4" key="1">
    <citation type="submission" date="2018-04" db="EMBL/GenBank/DDBJ databases">
        <title>Draft genome sequence of Pseudomonas syringae pv. actinidiae biovar 1 strains isolated from kiwifruit in Kagawa prefecture.</title>
        <authorList>
            <person name="Tabuchi M."/>
            <person name="Saito M."/>
            <person name="Fujiwara S."/>
            <person name="Sasa N."/>
            <person name="Akimitsu K."/>
            <person name="Gomi K."/>
            <person name="Konishi-Sugita S."/>
            <person name="Hamano K."/>
            <person name="Kataoka I."/>
        </authorList>
    </citation>
    <scope>NUCLEOTIDE SEQUENCE [LARGE SCALE GENOMIC DNA]</scope>
    <source>
        <strain evidence="3 4">MAFF212206</strain>
    </source>
</reference>
<dbReference type="PROSITE" id="PS51387">
    <property type="entry name" value="FAD_PCMH"/>
    <property type="match status" value="1"/>
</dbReference>
<keyword evidence="1" id="KW-0274">FAD</keyword>
<protein>
    <submittedName>
        <fullName evidence="3">FAD/FMN-containing dehydrogenase</fullName>
    </submittedName>
</protein>
<dbReference type="GO" id="GO:0071949">
    <property type="term" value="F:FAD binding"/>
    <property type="evidence" value="ECO:0007669"/>
    <property type="project" value="InterPro"/>
</dbReference>
<dbReference type="EMBL" id="BGJZ01000119">
    <property type="protein sequence ID" value="GBH09221.1"/>
    <property type="molecule type" value="Genomic_DNA"/>
</dbReference>
<proteinExistence type="predicted"/>
<gene>
    <name evidence="3" type="ORF">KPSA1_02615</name>
</gene>
<dbReference type="Gene3D" id="3.30.465.10">
    <property type="match status" value="1"/>
</dbReference>
<keyword evidence="1" id="KW-0285">Flavoprotein</keyword>
<evidence type="ECO:0000259" key="2">
    <source>
        <dbReference type="PROSITE" id="PS51387"/>
    </source>
</evidence>
<evidence type="ECO:0000313" key="3">
    <source>
        <dbReference type="EMBL" id="GBH09221.1"/>
    </source>
</evidence>
<dbReference type="InterPro" id="IPR036318">
    <property type="entry name" value="FAD-bd_PCMH-like_sf"/>
</dbReference>
<dbReference type="AlphaFoldDB" id="A0A2V0Q8Z3"/>
<evidence type="ECO:0000256" key="1">
    <source>
        <dbReference type="ARBA" id="ARBA00022827"/>
    </source>
</evidence>
<dbReference type="InterPro" id="IPR016166">
    <property type="entry name" value="FAD-bd_PCMH"/>
</dbReference>
<name>A0A2V0Q8Z3_PSESF</name>
<evidence type="ECO:0000313" key="4">
    <source>
        <dbReference type="Proteomes" id="UP000247480"/>
    </source>
</evidence>
<feature type="domain" description="FAD-binding PCMH-type" evidence="2">
    <location>
        <begin position="1"/>
        <end position="117"/>
    </location>
</feature>
<dbReference type="InterPro" id="IPR006094">
    <property type="entry name" value="Oxid_FAD_bind_N"/>
</dbReference>
<dbReference type="SUPFAM" id="SSF56176">
    <property type="entry name" value="FAD-binding/transporter-associated domain-like"/>
    <property type="match status" value="1"/>
</dbReference>
<accession>A0A2V0Q8Z3</accession>